<reference evidence="12" key="1">
    <citation type="journal article" date="2017" name="Nature">
        <title>The sunflower genome provides insights into oil metabolism, flowering and Asterid evolution.</title>
        <authorList>
            <person name="Badouin H."/>
            <person name="Gouzy J."/>
            <person name="Grassa C.J."/>
            <person name="Murat F."/>
            <person name="Staton S.E."/>
            <person name="Cottret L."/>
            <person name="Lelandais-Briere C."/>
            <person name="Owens G.L."/>
            <person name="Carrere S."/>
            <person name="Mayjonade B."/>
            <person name="Legrand L."/>
            <person name="Gill N."/>
            <person name="Kane N.C."/>
            <person name="Bowers J.E."/>
            <person name="Hubner S."/>
            <person name="Bellec A."/>
            <person name="Berard A."/>
            <person name="Berges H."/>
            <person name="Blanchet N."/>
            <person name="Boniface M.C."/>
            <person name="Brunel D."/>
            <person name="Catrice O."/>
            <person name="Chaidir N."/>
            <person name="Claudel C."/>
            <person name="Donnadieu C."/>
            <person name="Faraut T."/>
            <person name="Fievet G."/>
            <person name="Helmstetter N."/>
            <person name="King M."/>
            <person name="Knapp S.J."/>
            <person name="Lai Z."/>
            <person name="Le Paslier M.C."/>
            <person name="Lippi Y."/>
            <person name="Lorenzon L."/>
            <person name="Mandel J.R."/>
            <person name="Marage G."/>
            <person name="Marchand G."/>
            <person name="Marquand E."/>
            <person name="Bret-Mestries E."/>
            <person name="Morien E."/>
            <person name="Nambeesan S."/>
            <person name="Nguyen T."/>
            <person name="Pegot-Espagnet P."/>
            <person name="Pouilly N."/>
            <person name="Raftis F."/>
            <person name="Sallet E."/>
            <person name="Schiex T."/>
            <person name="Thomas J."/>
            <person name="Vandecasteele C."/>
            <person name="Vares D."/>
            <person name="Vear F."/>
            <person name="Vautrin S."/>
            <person name="Crespi M."/>
            <person name="Mangin B."/>
            <person name="Burke J.M."/>
            <person name="Salse J."/>
            <person name="Munos S."/>
            <person name="Vincourt P."/>
            <person name="Rieseberg L.H."/>
            <person name="Langlade N.B."/>
        </authorList>
    </citation>
    <scope>NUCLEOTIDE SEQUENCE [LARGE SCALE GENOMIC DNA]</scope>
    <source>
        <strain evidence="12">cv. SF193</strain>
    </source>
</reference>
<dbReference type="InterPro" id="IPR018289">
    <property type="entry name" value="MULE_transposase_dom"/>
</dbReference>
<sequence>MDFTWRLRPQGEYYDPEDIYGDEPRVFSVKINHGGEFTDYPGREYVNGKVSYIDWVEFDKFSVDVLREMLKDIGYSVDDVFNFFVKDPNVCLDFGLRHFTDDDELDYVYDQLRKGCKLVDLYVEIGESRIKDSTVMSLALLDNVGEDNVVEDESESSEAVSEGESESSDKENSDEEDPDYTFGQEPDNPVFDYEVDMSQFKACVDFDPDEVNETIRDARNENTEEELRQEDITCDHEDFSDKDDNCTLLEKVAKKVRKKRKITGNVSDSYLPFSIGQLIPDKKQLNDMVKTYAVKSRRQIYILKNDKLRFRVICLGTNPTLGSTEGQNSKFRGVGLKQDKRHLKPTCPWAVQISRRTEKESWCVKTITSQHHCLQTREVGLYTMSQIAKEIQPMIESNPDMPLPAIQDMLVKNHQLNVSIQKVFRAKRIATTRIIGDYREQYGILRSYCEALLRANPGFKMCGREILGLDGCFMKGPFPGQILTAVGVDGNNGIYPVAYALVEAETFKSWEWFLELLKDDLGLGDSTNFTFISDRQKGLLPALSKVFPESEHRFCLRHIHQNLKKDWPGDVYKNLLYGVASKTSMPYFENAMEEMKIAEPGFHEKLSTIPASSWSKAHFSGRAKCDILLNNICEVFNRQLIGARDKPVITCLEFIRVYMTKRIVNVKKVQAKSHGPLTPHAQEVFNKIKEEASQLNVLMVDAEQYQVNSSRSQCVVNMKNRTCTCRKWDLTGMPCKHAVAAINDMARNDIRIGVPEELVDQVYWLSTWKKVYENVINPIPGPENWIPSPCPTKLLPPKHHKQVGRPQKKRKKSVGEAEVEAHFDSEGKMTRKGYTTKCSKCGNLGHNSRTCKGQGGENVENVVHAPSENVENVVQAPSENQVAGGENKTRKKCGKCGSLGHNSRTCKGLGGENVQESQSVSQGAPIDVQLQFFGSLCMQFVYAVCVCSLCLQFCLQFC</sequence>
<dbReference type="PROSITE" id="PS50966">
    <property type="entry name" value="ZF_SWIM"/>
    <property type="match status" value="1"/>
</dbReference>
<keyword evidence="12" id="KW-1185">Reference proteome</keyword>
<dbReference type="InterPro" id="IPR006564">
    <property type="entry name" value="Znf_PMZ"/>
</dbReference>
<dbReference type="AlphaFoldDB" id="A0A251TQA7"/>
<keyword evidence="4" id="KW-0862">Zinc</keyword>
<dbReference type="Pfam" id="PF04434">
    <property type="entry name" value="SWIM"/>
    <property type="match status" value="1"/>
</dbReference>
<dbReference type="SMART" id="SM00343">
    <property type="entry name" value="ZnF_C2HC"/>
    <property type="match status" value="2"/>
</dbReference>
<keyword evidence="2" id="KW-0479">Metal-binding</keyword>
<dbReference type="GO" id="GO:0003677">
    <property type="term" value="F:DNA binding"/>
    <property type="evidence" value="ECO:0007669"/>
    <property type="project" value="UniProtKB-KW"/>
</dbReference>
<keyword evidence="5" id="KW-0238">DNA-binding</keyword>
<feature type="domain" description="CCHC-type" evidence="9">
    <location>
        <begin position="892"/>
        <end position="907"/>
    </location>
</feature>
<dbReference type="PROSITE" id="PS50158">
    <property type="entry name" value="ZF_CCHC"/>
    <property type="match status" value="2"/>
</dbReference>
<dbReference type="Pfam" id="PF10551">
    <property type="entry name" value="MULE"/>
    <property type="match status" value="1"/>
</dbReference>
<dbReference type="InterPro" id="IPR058594">
    <property type="entry name" value="PB1-like_dom_pln"/>
</dbReference>
<evidence type="ECO:0000256" key="4">
    <source>
        <dbReference type="ARBA" id="ARBA00022833"/>
    </source>
</evidence>
<evidence type="ECO:0000256" key="8">
    <source>
        <dbReference type="SAM" id="MobiDB-lite"/>
    </source>
</evidence>
<dbReference type="SMART" id="SM00575">
    <property type="entry name" value="ZnF_PMZ"/>
    <property type="match status" value="1"/>
</dbReference>
<organism evidence="11 12">
    <name type="scientific">Helianthus annuus</name>
    <name type="common">Common sunflower</name>
    <dbReference type="NCBI Taxonomy" id="4232"/>
    <lineage>
        <taxon>Eukaryota</taxon>
        <taxon>Viridiplantae</taxon>
        <taxon>Streptophyta</taxon>
        <taxon>Embryophyta</taxon>
        <taxon>Tracheophyta</taxon>
        <taxon>Spermatophyta</taxon>
        <taxon>Magnoliopsida</taxon>
        <taxon>eudicotyledons</taxon>
        <taxon>Gunneridae</taxon>
        <taxon>Pentapetalae</taxon>
        <taxon>asterids</taxon>
        <taxon>campanulids</taxon>
        <taxon>Asterales</taxon>
        <taxon>Asteraceae</taxon>
        <taxon>Asteroideae</taxon>
        <taxon>Heliantheae alliance</taxon>
        <taxon>Heliantheae</taxon>
        <taxon>Helianthus</taxon>
    </lineage>
</organism>
<evidence type="ECO:0000256" key="6">
    <source>
        <dbReference type="ARBA" id="ARBA00023172"/>
    </source>
</evidence>
<evidence type="ECO:0000259" key="9">
    <source>
        <dbReference type="PROSITE" id="PS50158"/>
    </source>
</evidence>
<dbReference type="GO" id="GO:0008270">
    <property type="term" value="F:zinc ion binding"/>
    <property type="evidence" value="ECO:0007669"/>
    <property type="project" value="UniProtKB-KW"/>
</dbReference>
<dbReference type="GO" id="GO:0006313">
    <property type="term" value="P:DNA transposition"/>
    <property type="evidence" value="ECO:0007669"/>
    <property type="project" value="InterPro"/>
</dbReference>
<dbReference type="InterPro" id="IPR001878">
    <property type="entry name" value="Znf_CCHC"/>
</dbReference>
<evidence type="ECO:0000259" key="10">
    <source>
        <dbReference type="PROSITE" id="PS50966"/>
    </source>
</evidence>
<dbReference type="InterPro" id="IPR007527">
    <property type="entry name" value="Znf_SWIM"/>
</dbReference>
<dbReference type="PROSITE" id="PS01007">
    <property type="entry name" value="TRANSPOSASE_MUTATOR"/>
    <property type="match status" value="1"/>
</dbReference>
<dbReference type="GO" id="GO:0004803">
    <property type="term" value="F:transposase activity"/>
    <property type="evidence" value="ECO:0007669"/>
    <property type="project" value="InterPro"/>
</dbReference>
<feature type="compositionally biased region" description="Basic residues" evidence="8">
    <location>
        <begin position="796"/>
        <end position="812"/>
    </location>
</feature>
<keyword evidence="1" id="KW-0815">Transposition</keyword>
<dbReference type="EMBL" id="CM007899">
    <property type="protein sequence ID" value="OTG13317.1"/>
    <property type="molecule type" value="Genomic_DNA"/>
</dbReference>
<dbReference type="PANTHER" id="PTHR31973">
    <property type="entry name" value="POLYPROTEIN, PUTATIVE-RELATED"/>
    <property type="match status" value="1"/>
</dbReference>
<feature type="region of interest" description="Disordered" evidence="8">
    <location>
        <begin position="796"/>
        <end position="816"/>
    </location>
</feature>
<keyword evidence="6" id="KW-0233">DNA recombination</keyword>
<feature type="region of interest" description="Disordered" evidence="8">
    <location>
        <begin position="146"/>
        <end position="188"/>
    </location>
</feature>
<evidence type="ECO:0000256" key="5">
    <source>
        <dbReference type="ARBA" id="ARBA00023125"/>
    </source>
</evidence>
<evidence type="ECO:0000256" key="3">
    <source>
        <dbReference type="ARBA" id="ARBA00022771"/>
    </source>
</evidence>
<evidence type="ECO:0000313" key="11">
    <source>
        <dbReference type="EMBL" id="OTG13317.1"/>
    </source>
</evidence>
<evidence type="ECO:0000256" key="2">
    <source>
        <dbReference type="ARBA" id="ARBA00022723"/>
    </source>
</evidence>
<evidence type="ECO:0000256" key="7">
    <source>
        <dbReference type="PROSITE-ProRule" id="PRU00047"/>
    </source>
</evidence>
<feature type="domain" description="CCHC-type" evidence="9">
    <location>
        <begin position="837"/>
        <end position="852"/>
    </location>
</feature>
<dbReference type="PANTHER" id="PTHR31973:SF190">
    <property type="entry name" value="MULE TRANSPOSASE DOMAIN-CONTAINING PROTEIN"/>
    <property type="match status" value="1"/>
</dbReference>
<dbReference type="InterPro" id="IPR001207">
    <property type="entry name" value="Transposase_mutator"/>
</dbReference>
<name>A0A251TQA7_HELAN</name>
<feature type="domain" description="SWIM-type" evidence="10">
    <location>
        <begin position="705"/>
        <end position="746"/>
    </location>
</feature>
<proteinExistence type="predicted"/>
<dbReference type="InParanoid" id="A0A251TQA7"/>
<evidence type="ECO:0000256" key="1">
    <source>
        <dbReference type="ARBA" id="ARBA00022578"/>
    </source>
</evidence>
<dbReference type="OMA" id="VEGKENW"/>
<gene>
    <name evidence="11" type="ORF">HannXRQ_Chr10g0319161</name>
</gene>
<keyword evidence="3 7" id="KW-0863">Zinc-finger</keyword>
<dbReference type="Gene3D" id="4.10.60.10">
    <property type="entry name" value="Zinc finger, CCHC-type"/>
    <property type="match status" value="1"/>
</dbReference>
<dbReference type="Proteomes" id="UP000215914">
    <property type="component" value="Chromosome 10"/>
</dbReference>
<evidence type="ECO:0000313" key="12">
    <source>
        <dbReference type="Proteomes" id="UP000215914"/>
    </source>
</evidence>
<protein>
    <submittedName>
        <fullName evidence="11">Putative transposase, mutator type</fullName>
    </submittedName>
</protein>
<dbReference type="Pfam" id="PF26130">
    <property type="entry name" value="PB1-like"/>
    <property type="match status" value="1"/>
</dbReference>
<accession>A0A251TQA7</accession>
<feature type="compositionally biased region" description="Acidic residues" evidence="8">
    <location>
        <begin position="146"/>
        <end position="179"/>
    </location>
</feature>